<feature type="region of interest" description="Disordered" evidence="1">
    <location>
        <begin position="1"/>
        <end position="28"/>
    </location>
</feature>
<reference evidence="2 3" key="1">
    <citation type="journal article" date="2024" name="G3 (Bethesda)">
        <title>Genome assembly of Hibiscus sabdariffa L. provides insights into metabolisms of medicinal natural products.</title>
        <authorList>
            <person name="Kim T."/>
        </authorList>
    </citation>
    <scope>NUCLEOTIDE SEQUENCE [LARGE SCALE GENOMIC DNA]</scope>
    <source>
        <strain evidence="2">TK-2024</strain>
        <tissue evidence="2">Old leaves</tissue>
    </source>
</reference>
<evidence type="ECO:0000256" key="1">
    <source>
        <dbReference type="SAM" id="MobiDB-lite"/>
    </source>
</evidence>
<accession>A0ABR2SXP0</accession>
<comment type="caution">
    <text evidence="2">The sequence shown here is derived from an EMBL/GenBank/DDBJ whole genome shotgun (WGS) entry which is preliminary data.</text>
</comment>
<evidence type="ECO:0000313" key="2">
    <source>
        <dbReference type="EMBL" id="KAK9029722.1"/>
    </source>
</evidence>
<dbReference type="EMBL" id="JBBPBN010000011">
    <property type="protein sequence ID" value="KAK9029722.1"/>
    <property type="molecule type" value="Genomic_DNA"/>
</dbReference>
<dbReference type="Proteomes" id="UP001396334">
    <property type="component" value="Unassembled WGS sequence"/>
</dbReference>
<evidence type="ECO:0000313" key="3">
    <source>
        <dbReference type="Proteomes" id="UP001396334"/>
    </source>
</evidence>
<gene>
    <name evidence="2" type="ORF">V6N11_026826</name>
</gene>
<name>A0ABR2SXP0_9ROSI</name>
<organism evidence="2 3">
    <name type="scientific">Hibiscus sabdariffa</name>
    <name type="common">roselle</name>
    <dbReference type="NCBI Taxonomy" id="183260"/>
    <lineage>
        <taxon>Eukaryota</taxon>
        <taxon>Viridiplantae</taxon>
        <taxon>Streptophyta</taxon>
        <taxon>Embryophyta</taxon>
        <taxon>Tracheophyta</taxon>
        <taxon>Spermatophyta</taxon>
        <taxon>Magnoliopsida</taxon>
        <taxon>eudicotyledons</taxon>
        <taxon>Gunneridae</taxon>
        <taxon>Pentapetalae</taxon>
        <taxon>rosids</taxon>
        <taxon>malvids</taxon>
        <taxon>Malvales</taxon>
        <taxon>Malvaceae</taxon>
        <taxon>Malvoideae</taxon>
        <taxon>Hibiscus</taxon>
    </lineage>
</organism>
<sequence>MGKKIRKTQQISSIQIENPDQKSHGNKYLRSHGKTLARCCPSHQYHQIKHAGKWRQLDLIPLKNTMPQAVWLLVMHYVQAYLLEGDLRNGVYHDWCACYSFRFGLPPLHTGRRPGFFISSNRHVNRQHPSMPVTRKRTVMLKIVKCLPWIHPPIAMAEGYVERVIVVRNLSKPAFSELPKPTHFPCQYILLACALGSIFYLRFSGLFRSG</sequence>
<protein>
    <submittedName>
        <fullName evidence="2">Uncharacterized protein</fullName>
    </submittedName>
</protein>
<proteinExistence type="predicted"/>
<keyword evidence="3" id="KW-1185">Reference proteome</keyword>
<feature type="compositionally biased region" description="Polar residues" evidence="1">
    <location>
        <begin position="8"/>
        <end position="18"/>
    </location>
</feature>